<dbReference type="AlphaFoldDB" id="A0A923HTL3"/>
<gene>
    <name evidence="1" type="ORF">H8K36_13250</name>
</gene>
<organism evidence="1 2">
    <name type="scientific">Undibacterium nitidum</name>
    <dbReference type="NCBI Taxonomy" id="2762298"/>
    <lineage>
        <taxon>Bacteria</taxon>
        <taxon>Pseudomonadati</taxon>
        <taxon>Pseudomonadota</taxon>
        <taxon>Betaproteobacteria</taxon>
        <taxon>Burkholderiales</taxon>
        <taxon>Oxalobacteraceae</taxon>
        <taxon>Undibacterium</taxon>
    </lineage>
</organism>
<name>A0A923HTL3_9BURK</name>
<dbReference type="RefSeq" id="WP_186916974.1">
    <property type="nucleotide sequence ID" value="NZ_JACOFZ010000005.1"/>
</dbReference>
<accession>A0A923HTL3</accession>
<dbReference type="EMBL" id="JACOFZ010000005">
    <property type="protein sequence ID" value="MBC3882352.1"/>
    <property type="molecule type" value="Genomic_DNA"/>
</dbReference>
<sequence length="120" mass="13300">MVFSGFIGNYFLKIFLTTSIQNRIFTFQRGFHPPYKFSSNTQEADAITSQLSVPSKTVHMRGETAHQRWGILSSTSLLPQLQEADAIASQLGVPSKTVRMHGETAQQRWGVIASASPKSN</sequence>
<keyword evidence="2" id="KW-1185">Reference proteome</keyword>
<proteinExistence type="predicted"/>
<protein>
    <submittedName>
        <fullName evidence="1">Uncharacterized protein</fullName>
    </submittedName>
</protein>
<evidence type="ECO:0000313" key="2">
    <source>
        <dbReference type="Proteomes" id="UP000627446"/>
    </source>
</evidence>
<evidence type="ECO:0000313" key="1">
    <source>
        <dbReference type="EMBL" id="MBC3882352.1"/>
    </source>
</evidence>
<dbReference type="Proteomes" id="UP000627446">
    <property type="component" value="Unassembled WGS sequence"/>
</dbReference>
<comment type="caution">
    <text evidence="1">The sequence shown here is derived from an EMBL/GenBank/DDBJ whole genome shotgun (WGS) entry which is preliminary data.</text>
</comment>
<reference evidence="1" key="1">
    <citation type="submission" date="2020-08" db="EMBL/GenBank/DDBJ databases">
        <title>Novel species isolated from subtropical streams in China.</title>
        <authorList>
            <person name="Lu H."/>
        </authorList>
    </citation>
    <scope>NUCLEOTIDE SEQUENCE</scope>
    <source>
        <strain evidence="1">LX22W</strain>
    </source>
</reference>